<dbReference type="Pfam" id="PF02885">
    <property type="entry name" value="Glycos_trans_3N"/>
    <property type="match status" value="1"/>
</dbReference>
<keyword evidence="5" id="KW-0028">Amino-acid biosynthesis</keyword>
<dbReference type="InterPro" id="IPR005940">
    <property type="entry name" value="Anthranilate_Pribosyl_Tfrase"/>
</dbReference>
<proteinExistence type="inferred from homology"/>
<keyword evidence="2 5" id="KW-0808">Transferase</keyword>
<dbReference type="EC" id="2.4.2.18" evidence="5"/>
<accession>A0ABY9KWG6</accession>
<dbReference type="InterPro" id="IPR000312">
    <property type="entry name" value="Glycosyl_Trfase_fam3"/>
</dbReference>
<keyword evidence="4 5" id="KW-0057">Aromatic amino acid biosynthesis</keyword>
<feature type="binding site" evidence="5">
    <location>
        <position position="110"/>
    </location>
    <ligand>
        <name>anthranilate</name>
        <dbReference type="ChEBI" id="CHEBI:16567"/>
        <label>1</label>
    </ligand>
</feature>
<comment type="pathway">
    <text evidence="5">Amino-acid biosynthesis; L-tryptophan biosynthesis; L-tryptophan from chorismate: step 2/5.</text>
</comment>
<evidence type="ECO:0000256" key="4">
    <source>
        <dbReference type="ARBA" id="ARBA00023141"/>
    </source>
</evidence>
<dbReference type="SUPFAM" id="SSF52418">
    <property type="entry name" value="Nucleoside phosphorylase/phosphoribosyltransferase catalytic domain"/>
    <property type="match status" value="1"/>
</dbReference>
<keyword evidence="5" id="KW-0479">Metal-binding</keyword>
<feature type="binding site" evidence="5">
    <location>
        <begin position="107"/>
        <end position="115"/>
    </location>
    <ligand>
        <name>5-phospho-alpha-D-ribose 1-diphosphate</name>
        <dbReference type="ChEBI" id="CHEBI:58017"/>
    </ligand>
</feature>
<dbReference type="RefSeq" id="WP_348028767.1">
    <property type="nucleotide sequence ID" value="NZ_CP129113.1"/>
</dbReference>
<dbReference type="Pfam" id="PF00591">
    <property type="entry name" value="Glycos_transf_3"/>
    <property type="match status" value="1"/>
</dbReference>
<evidence type="ECO:0000259" key="6">
    <source>
        <dbReference type="Pfam" id="PF00591"/>
    </source>
</evidence>
<feature type="domain" description="Glycosyl transferase family 3 N-terminal" evidence="7">
    <location>
        <begin position="2"/>
        <end position="64"/>
    </location>
</feature>
<feature type="binding site" evidence="5">
    <location>
        <begin position="82"/>
        <end position="83"/>
    </location>
    <ligand>
        <name>5-phospho-alpha-D-ribose 1-diphosphate</name>
        <dbReference type="ChEBI" id="CHEBI:58017"/>
    </ligand>
</feature>
<keyword evidence="1 5" id="KW-0328">Glycosyltransferase</keyword>
<dbReference type="PANTHER" id="PTHR43285:SF2">
    <property type="entry name" value="ANTHRANILATE PHOSPHORIBOSYLTRANSFERASE"/>
    <property type="match status" value="1"/>
</dbReference>
<dbReference type="InterPro" id="IPR017459">
    <property type="entry name" value="Glycosyl_Trfase_fam3_N_dom"/>
</dbReference>
<sequence>MRQYLDQLMRGESLTTEEMIAATNRCFSPETTDTEISAFLTALKMKGETADEIAGLVEVIREKATLKTGYLPNVIDNCGTGGDQSNSFNISTTAAFVIAGAGVPVAKHGNRSVSSKTGSADVLEHLGVSLTFSDEQAEETLRENGIVFLFAPHVHARLAHFMKVRKELGLPTIMNLIGPLTNPVELETQLLGVYRRDMLEVLAESLNKLGRRRAIVVNGAGFMDEASLAGENHLVLLEGGKITPFTLHPDEVGLPVYDNEAIKGGTAAENAQILLDVLNGKPGPYLDTVLLNAGIGLYASGTAESIKEGVELARKSIQEGSALARLQGLVDRSKVVAETSAIKG</sequence>
<dbReference type="Proteomes" id="UP001180087">
    <property type="component" value="Chromosome"/>
</dbReference>
<feature type="binding site" evidence="5">
    <location>
        <position position="165"/>
    </location>
    <ligand>
        <name>anthranilate</name>
        <dbReference type="ChEBI" id="CHEBI:16567"/>
        <label>2</label>
    </ligand>
</feature>
<comment type="caution">
    <text evidence="5">Lacks conserved residue(s) required for the propagation of feature annotation.</text>
</comment>
<comment type="catalytic activity">
    <reaction evidence="5">
        <text>N-(5-phospho-beta-D-ribosyl)anthranilate + diphosphate = 5-phospho-alpha-D-ribose 1-diphosphate + anthranilate</text>
        <dbReference type="Rhea" id="RHEA:11768"/>
        <dbReference type="ChEBI" id="CHEBI:16567"/>
        <dbReference type="ChEBI" id="CHEBI:18277"/>
        <dbReference type="ChEBI" id="CHEBI:33019"/>
        <dbReference type="ChEBI" id="CHEBI:58017"/>
        <dbReference type="EC" id="2.4.2.18"/>
    </reaction>
</comment>
<evidence type="ECO:0000256" key="5">
    <source>
        <dbReference type="HAMAP-Rule" id="MF_00211"/>
    </source>
</evidence>
<organism evidence="8 9">
    <name type="scientific">Aciduricibacillus chroicocephali</name>
    <dbReference type="NCBI Taxonomy" id="3054939"/>
    <lineage>
        <taxon>Bacteria</taxon>
        <taxon>Bacillati</taxon>
        <taxon>Bacillota</taxon>
        <taxon>Bacilli</taxon>
        <taxon>Bacillales</taxon>
        <taxon>Bacillaceae</taxon>
        <taxon>Aciduricibacillus</taxon>
    </lineage>
</organism>
<dbReference type="Gene3D" id="3.40.1030.10">
    <property type="entry name" value="Nucleoside phosphorylase/phosphoribosyltransferase catalytic domain"/>
    <property type="match status" value="1"/>
</dbReference>
<feature type="binding site" evidence="5">
    <location>
        <position position="79"/>
    </location>
    <ligand>
        <name>anthranilate</name>
        <dbReference type="ChEBI" id="CHEBI:16567"/>
        <label>1</label>
    </ligand>
</feature>
<dbReference type="SUPFAM" id="SSF47648">
    <property type="entry name" value="Nucleoside phosphorylase/phosphoribosyltransferase N-terminal domain"/>
    <property type="match status" value="1"/>
</dbReference>
<evidence type="ECO:0000259" key="7">
    <source>
        <dbReference type="Pfam" id="PF02885"/>
    </source>
</evidence>
<evidence type="ECO:0000256" key="3">
    <source>
        <dbReference type="ARBA" id="ARBA00022822"/>
    </source>
</evidence>
<comment type="cofactor">
    <cofactor evidence="5">
        <name>Mg(2+)</name>
        <dbReference type="ChEBI" id="CHEBI:18420"/>
    </cofactor>
    <text evidence="5">Binds 2 magnesium ions per monomer.</text>
</comment>
<feature type="binding site" evidence="5">
    <location>
        <begin position="89"/>
        <end position="92"/>
    </location>
    <ligand>
        <name>5-phospho-alpha-D-ribose 1-diphosphate</name>
        <dbReference type="ChEBI" id="CHEBI:58017"/>
    </ligand>
</feature>
<comment type="function">
    <text evidence="5">Catalyzes the transfer of the phosphoribosyl group of 5-phosphorylribose-1-pyrophosphate (PRPP) to anthranilate to yield N-(5'-phosphoribosyl)-anthranilate (PRA).</text>
</comment>
<gene>
    <name evidence="5 8" type="primary">trpD</name>
    <name evidence="8" type="ORF">QR721_02240</name>
</gene>
<comment type="subunit">
    <text evidence="5">Homodimer.</text>
</comment>
<evidence type="ECO:0000256" key="1">
    <source>
        <dbReference type="ARBA" id="ARBA00022676"/>
    </source>
</evidence>
<evidence type="ECO:0000313" key="9">
    <source>
        <dbReference type="Proteomes" id="UP001180087"/>
    </source>
</evidence>
<comment type="similarity">
    <text evidence="5">Belongs to the anthranilate phosphoribosyltransferase family.</text>
</comment>
<dbReference type="EMBL" id="CP129113">
    <property type="protein sequence ID" value="WLV25081.1"/>
    <property type="molecule type" value="Genomic_DNA"/>
</dbReference>
<feature type="binding site" evidence="5">
    <location>
        <position position="224"/>
    </location>
    <ligand>
        <name>Mg(2+)</name>
        <dbReference type="ChEBI" id="CHEBI:18420"/>
        <label>2</label>
    </ligand>
</feature>
<name>A0ABY9KWG6_9BACI</name>
<dbReference type="InterPro" id="IPR036320">
    <property type="entry name" value="Glycosyl_Trfase_fam3_N_dom_sf"/>
</dbReference>
<dbReference type="HAMAP" id="MF_00211">
    <property type="entry name" value="TrpD"/>
    <property type="match status" value="1"/>
</dbReference>
<dbReference type="GO" id="GO:0004048">
    <property type="term" value="F:anthranilate phosphoribosyltransferase activity"/>
    <property type="evidence" value="ECO:0007669"/>
    <property type="project" value="UniProtKB-EC"/>
</dbReference>
<feature type="domain" description="Glycosyl transferase family 3" evidence="6">
    <location>
        <begin position="72"/>
        <end position="323"/>
    </location>
</feature>
<feature type="binding site" evidence="5">
    <location>
        <position position="119"/>
    </location>
    <ligand>
        <name>5-phospho-alpha-D-ribose 1-diphosphate</name>
        <dbReference type="ChEBI" id="CHEBI:58017"/>
    </ligand>
</feature>
<reference evidence="8" key="1">
    <citation type="submission" date="2023-06" db="EMBL/GenBank/DDBJ databases">
        <title>A Treasure from Seagulls: Isolation and Description of Aciduricobacillus qingdaonensis gen. nov., sp. nov., a Rare Obligately Uric Acid-utilizing Member in the Family Bacillaceae.</title>
        <authorList>
            <person name="Liu W."/>
            <person name="Wang B."/>
        </authorList>
    </citation>
    <scope>NUCLEOTIDE SEQUENCE</scope>
    <source>
        <strain evidence="8">44XB</strain>
    </source>
</reference>
<evidence type="ECO:0000313" key="8">
    <source>
        <dbReference type="EMBL" id="WLV25081.1"/>
    </source>
</evidence>
<feature type="binding site" evidence="5">
    <location>
        <position position="225"/>
    </location>
    <ligand>
        <name>Mg(2+)</name>
        <dbReference type="ChEBI" id="CHEBI:18420"/>
        <label>1</label>
    </ligand>
</feature>
<dbReference type="PANTHER" id="PTHR43285">
    <property type="entry name" value="ANTHRANILATE PHOSPHORIBOSYLTRANSFERASE"/>
    <property type="match status" value="1"/>
</dbReference>
<feature type="binding site" evidence="5">
    <location>
        <position position="87"/>
    </location>
    <ligand>
        <name>5-phospho-alpha-D-ribose 1-diphosphate</name>
        <dbReference type="ChEBI" id="CHEBI:58017"/>
    </ligand>
</feature>
<dbReference type="NCBIfam" id="TIGR01245">
    <property type="entry name" value="trpD"/>
    <property type="match status" value="1"/>
</dbReference>
<protein>
    <recommendedName>
        <fullName evidence="5">Anthranilate phosphoribosyltransferase</fullName>
        <ecNumber evidence="5">2.4.2.18</ecNumber>
    </recommendedName>
</protein>
<keyword evidence="9" id="KW-1185">Reference proteome</keyword>
<feature type="binding site" evidence="5">
    <location>
        <position position="91"/>
    </location>
    <ligand>
        <name>Mg(2+)</name>
        <dbReference type="ChEBI" id="CHEBI:18420"/>
        <label>1</label>
    </ligand>
</feature>
<feature type="binding site" evidence="5">
    <location>
        <position position="225"/>
    </location>
    <ligand>
        <name>Mg(2+)</name>
        <dbReference type="ChEBI" id="CHEBI:18420"/>
        <label>2</label>
    </ligand>
</feature>
<dbReference type="InterPro" id="IPR035902">
    <property type="entry name" value="Nuc_phospho_transferase"/>
</dbReference>
<evidence type="ECO:0000256" key="2">
    <source>
        <dbReference type="ARBA" id="ARBA00022679"/>
    </source>
</evidence>
<keyword evidence="3 5" id="KW-0822">Tryptophan biosynthesis</keyword>
<keyword evidence="5" id="KW-0460">Magnesium</keyword>
<dbReference type="Gene3D" id="1.20.970.10">
    <property type="entry name" value="Transferase, Pyrimidine Nucleoside Phosphorylase, Chain C"/>
    <property type="match status" value="1"/>
</dbReference>
<feature type="binding site" evidence="5">
    <location>
        <position position="79"/>
    </location>
    <ligand>
        <name>5-phospho-alpha-D-ribose 1-diphosphate</name>
        <dbReference type="ChEBI" id="CHEBI:58017"/>
    </ligand>
</feature>